<dbReference type="AlphaFoldDB" id="A0AAW7IFH1"/>
<dbReference type="EMBL" id="JAOPLV010000007">
    <property type="protein sequence ID" value="MDM5141123.1"/>
    <property type="molecule type" value="Genomic_DNA"/>
</dbReference>
<accession>A0AAW7IFH1</accession>
<dbReference type="Proteomes" id="UP001168216">
    <property type="component" value="Unassembled WGS sequence"/>
</dbReference>
<proteinExistence type="predicted"/>
<protein>
    <submittedName>
        <fullName evidence="1">Uncharacterized protein</fullName>
    </submittedName>
</protein>
<sequence length="269" mass="30356">MLFRLLCSADRRGQIYNLQKALIIHQDKNAPTDGLVSMLTLLGMRKLSQETFRLFNQTYIIPRRNFFAEVNDTPDETFLGEVTSLHKQLVLRENLPEQYTILIGQRIASARSIVKSFVIYQLSNASPPNGSGVGCGYYDESGTSDDAGISRLVNEYVFGFCFNPDLNLSNILHFLDYCLSNLSRSFRDDERGYFASKSGLSGGLDLKRMGIYWSKNQKAIRQKALDTIDRTVITSNYIASYKDDLPEVFTVLDELANEAVDTSVEIKPT</sequence>
<evidence type="ECO:0000313" key="2">
    <source>
        <dbReference type="Proteomes" id="UP001168216"/>
    </source>
</evidence>
<gene>
    <name evidence="1" type="ORF">OB959_15195</name>
</gene>
<comment type="caution">
    <text evidence="1">The sequence shown here is derived from an EMBL/GenBank/DDBJ whole genome shotgun (WGS) entry which is preliminary data.</text>
</comment>
<reference evidence="1" key="1">
    <citation type="submission" date="2023-08" db="EMBL/GenBank/DDBJ databases">
        <title>WGS of Aeromonas isolates.</title>
        <authorList>
            <person name="Lee H."/>
        </authorList>
    </citation>
    <scope>NUCLEOTIDE SEQUENCE</scope>
    <source>
        <strain evidence="1">SL22</strain>
    </source>
</reference>
<name>A0AAW7IFH1_9GAMM</name>
<organism evidence="1 2">
    <name type="scientific">Aeromonas bestiarum</name>
    <dbReference type="NCBI Taxonomy" id="105751"/>
    <lineage>
        <taxon>Bacteria</taxon>
        <taxon>Pseudomonadati</taxon>
        <taxon>Pseudomonadota</taxon>
        <taxon>Gammaproteobacteria</taxon>
        <taxon>Aeromonadales</taxon>
        <taxon>Aeromonadaceae</taxon>
        <taxon>Aeromonas</taxon>
    </lineage>
</organism>
<evidence type="ECO:0000313" key="1">
    <source>
        <dbReference type="EMBL" id="MDM5141123.1"/>
    </source>
</evidence>